<dbReference type="AlphaFoldDB" id="A0A6F8YKP7"/>
<dbReference type="EMBL" id="AP022871">
    <property type="protein sequence ID" value="BCB86528.1"/>
    <property type="molecule type" value="Genomic_DNA"/>
</dbReference>
<proteinExistence type="predicted"/>
<name>A0A6F8YKP7_9ACTN</name>
<keyword evidence="2" id="KW-1185">Reference proteome</keyword>
<dbReference type="RefSeq" id="WP_232074836.1">
    <property type="nucleotide sequence ID" value="NZ_AP022871.1"/>
</dbReference>
<dbReference type="Proteomes" id="UP000503011">
    <property type="component" value="Chromosome"/>
</dbReference>
<dbReference type="KEGG" id="psuu:Psuf_038410"/>
<evidence type="ECO:0000313" key="2">
    <source>
        <dbReference type="Proteomes" id="UP000503011"/>
    </source>
</evidence>
<organism evidence="1 2">
    <name type="scientific">Phytohabitans suffuscus</name>
    <dbReference type="NCBI Taxonomy" id="624315"/>
    <lineage>
        <taxon>Bacteria</taxon>
        <taxon>Bacillati</taxon>
        <taxon>Actinomycetota</taxon>
        <taxon>Actinomycetes</taxon>
        <taxon>Micromonosporales</taxon>
        <taxon>Micromonosporaceae</taxon>
    </lineage>
</organism>
<reference evidence="1 2" key="1">
    <citation type="submission" date="2020-03" db="EMBL/GenBank/DDBJ databases">
        <title>Whole genome shotgun sequence of Phytohabitans suffuscus NBRC 105367.</title>
        <authorList>
            <person name="Komaki H."/>
            <person name="Tamura T."/>
        </authorList>
    </citation>
    <scope>NUCLEOTIDE SEQUENCE [LARGE SCALE GENOMIC DNA]</scope>
    <source>
        <strain evidence="1 2">NBRC 105367</strain>
    </source>
</reference>
<dbReference type="Pfam" id="PF20373">
    <property type="entry name" value="DUF6668"/>
    <property type="match status" value="1"/>
</dbReference>
<accession>A0A6F8YKP7</accession>
<protein>
    <submittedName>
        <fullName evidence="1">Uncharacterized protein</fullName>
    </submittedName>
</protein>
<dbReference type="InterPro" id="IPR046609">
    <property type="entry name" value="DUF6668"/>
</dbReference>
<reference evidence="1 2" key="2">
    <citation type="submission" date="2020-03" db="EMBL/GenBank/DDBJ databases">
        <authorList>
            <person name="Ichikawa N."/>
            <person name="Kimura A."/>
            <person name="Kitahashi Y."/>
            <person name="Uohara A."/>
        </authorList>
    </citation>
    <scope>NUCLEOTIDE SEQUENCE [LARGE SCALE GENOMIC DNA]</scope>
    <source>
        <strain evidence="1 2">NBRC 105367</strain>
    </source>
</reference>
<sequence>MRAYGDGPARRQDMLSEDGLGWIGAHGGAGATTLTRLLGGTDIGCRWPDAMLAEPARVMMVGRTNLDGLRAVSRALRALHEGRHPAGMRLVAVVLMADAPGRLPVQLTSRIRLLRSVAPVYRVPWIPSFRLGETPKRMPKQLVRLSTMVDSRPEPHRRRS</sequence>
<evidence type="ECO:0000313" key="1">
    <source>
        <dbReference type="EMBL" id="BCB86528.1"/>
    </source>
</evidence>
<gene>
    <name evidence="1" type="ORF">Psuf_038410</name>
</gene>